<name>A0A5N7A9Q8_9EURO</name>
<gene>
    <name evidence="1" type="ORF">BDV27DRAFT_155747</name>
</gene>
<dbReference type="OrthoDB" id="4740316at2759"/>
<protein>
    <submittedName>
        <fullName evidence="1">Uncharacterized protein</fullName>
    </submittedName>
</protein>
<organism evidence="1 2">
    <name type="scientific">Aspergillus caelatus</name>
    <dbReference type="NCBI Taxonomy" id="61420"/>
    <lineage>
        <taxon>Eukaryota</taxon>
        <taxon>Fungi</taxon>
        <taxon>Dikarya</taxon>
        <taxon>Ascomycota</taxon>
        <taxon>Pezizomycotina</taxon>
        <taxon>Eurotiomycetes</taxon>
        <taxon>Eurotiomycetidae</taxon>
        <taxon>Eurotiales</taxon>
        <taxon>Aspergillaceae</taxon>
        <taxon>Aspergillus</taxon>
        <taxon>Aspergillus subgen. Circumdati</taxon>
    </lineage>
</organism>
<sequence length="140" mass="15870">MPPITKIWLSTLKTKDSIDPSEFTDLLCHILTHCSSYTNPDSNPKLPPMHAFFRSVESPDNLLMITGYPSQDMNNEADRTYAEAFLPLAPPAPSARLELRMREQRRLRLLAKDGGEAVFNRKVVRAVTAELSFDCYWAEA</sequence>
<dbReference type="Proteomes" id="UP000326268">
    <property type="component" value="Unassembled WGS sequence"/>
</dbReference>
<dbReference type="AlphaFoldDB" id="A0A5N7A9Q8"/>
<evidence type="ECO:0000313" key="2">
    <source>
        <dbReference type="Proteomes" id="UP000326268"/>
    </source>
</evidence>
<keyword evidence="2" id="KW-1185">Reference proteome</keyword>
<dbReference type="RefSeq" id="XP_031929688.1">
    <property type="nucleotide sequence ID" value="XM_032072200.1"/>
</dbReference>
<dbReference type="EMBL" id="ML737610">
    <property type="protein sequence ID" value="KAE8366607.1"/>
    <property type="molecule type" value="Genomic_DNA"/>
</dbReference>
<reference evidence="1 2" key="1">
    <citation type="submission" date="2019-04" db="EMBL/GenBank/DDBJ databases">
        <title>Friends and foes A comparative genomics studyof 23 Aspergillus species from section Flavi.</title>
        <authorList>
            <consortium name="DOE Joint Genome Institute"/>
            <person name="Kjaerbolling I."/>
            <person name="Vesth T."/>
            <person name="Frisvad J.C."/>
            <person name="Nybo J.L."/>
            <person name="Theobald S."/>
            <person name="Kildgaard S."/>
            <person name="Isbrandt T."/>
            <person name="Kuo A."/>
            <person name="Sato A."/>
            <person name="Lyhne E.K."/>
            <person name="Kogle M.E."/>
            <person name="Wiebenga A."/>
            <person name="Kun R.S."/>
            <person name="Lubbers R.J."/>
            <person name="Makela M.R."/>
            <person name="Barry K."/>
            <person name="Chovatia M."/>
            <person name="Clum A."/>
            <person name="Daum C."/>
            <person name="Haridas S."/>
            <person name="He G."/>
            <person name="LaButti K."/>
            <person name="Lipzen A."/>
            <person name="Mondo S."/>
            <person name="Riley R."/>
            <person name="Salamov A."/>
            <person name="Simmons B.A."/>
            <person name="Magnuson J.K."/>
            <person name="Henrissat B."/>
            <person name="Mortensen U.H."/>
            <person name="Larsen T.O."/>
            <person name="Devries R.P."/>
            <person name="Grigoriev I.V."/>
            <person name="Machida M."/>
            <person name="Baker S.E."/>
            <person name="Andersen M.R."/>
        </authorList>
    </citation>
    <scope>NUCLEOTIDE SEQUENCE [LARGE SCALE GENOMIC DNA]</scope>
    <source>
        <strain evidence="1 2">CBS 763.97</strain>
    </source>
</reference>
<evidence type="ECO:0000313" key="1">
    <source>
        <dbReference type="EMBL" id="KAE8366607.1"/>
    </source>
</evidence>
<accession>A0A5N7A9Q8</accession>
<dbReference type="GeneID" id="43656646"/>
<proteinExistence type="predicted"/>